<reference evidence="1 2" key="1">
    <citation type="journal article" date="2013" name="Curr. Biol.">
        <title>The Genome of the Foraminiferan Reticulomyxa filosa.</title>
        <authorList>
            <person name="Glockner G."/>
            <person name="Hulsmann N."/>
            <person name="Schleicher M."/>
            <person name="Noegel A.A."/>
            <person name="Eichinger L."/>
            <person name="Gallinger C."/>
            <person name="Pawlowski J."/>
            <person name="Sierra R."/>
            <person name="Euteneuer U."/>
            <person name="Pillet L."/>
            <person name="Moustafa A."/>
            <person name="Platzer M."/>
            <person name="Groth M."/>
            <person name="Szafranski K."/>
            <person name="Schliwa M."/>
        </authorList>
    </citation>
    <scope>NUCLEOTIDE SEQUENCE [LARGE SCALE GENOMIC DNA]</scope>
</reference>
<gene>
    <name evidence="1" type="ORF">RFI_17546</name>
</gene>
<keyword evidence="2" id="KW-1185">Reference proteome</keyword>
<evidence type="ECO:0000313" key="1">
    <source>
        <dbReference type="EMBL" id="ETO19686.1"/>
    </source>
</evidence>
<evidence type="ECO:0000313" key="2">
    <source>
        <dbReference type="Proteomes" id="UP000023152"/>
    </source>
</evidence>
<accession>X6N0T0</accession>
<comment type="caution">
    <text evidence="1">The sequence shown here is derived from an EMBL/GenBank/DDBJ whole genome shotgun (WGS) entry which is preliminary data.</text>
</comment>
<proteinExistence type="predicted"/>
<name>X6N0T0_RETFI</name>
<protein>
    <submittedName>
        <fullName evidence="1">Uncharacterized protein</fullName>
    </submittedName>
</protein>
<sequence length="170" mass="20312">MASKIYNEFDVLKNKDNLYLVSKVQNKKLITTDAQGKAKIFHNDELSPIIKVFDSTKLDVTEGYEKLRDLFKELSTHQWFFQNANYLFRDAKTESKQSNNLLAHRKERTAFGLIRCWQEYFPKKVNEEQTFLKISDNVHFELCNWFFNPFFYKILIIRVNSCGFFFLCCM</sequence>
<dbReference type="EMBL" id="ASPP01013400">
    <property type="protein sequence ID" value="ETO19686.1"/>
    <property type="molecule type" value="Genomic_DNA"/>
</dbReference>
<dbReference type="AlphaFoldDB" id="X6N0T0"/>
<organism evidence="1 2">
    <name type="scientific">Reticulomyxa filosa</name>
    <dbReference type="NCBI Taxonomy" id="46433"/>
    <lineage>
        <taxon>Eukaryota</taxon>
        <taxon>Sar</taxon>
        <taxon>Rhizaria</taxon>
        <taxon>Retaria</taxon>
        <taxon>Foraminifera</taxon>
        <taxon>Monothalamids</taxon>
        <taxon>Reticulomyxidae</taxon>
        <taxon>Reticulomyxa</taxon>
    </lineage>
</organism>
<dbReference type="Proteomes" id="UP000023152">
    <property type="component" value="Unassembled WGS sequence"/>
</dbReference>